<reference evidence="1" key="1">
    <citation type="submission" date="2009-09" db="EMBL/GenBank/DDBJ databases">
        <authorList>
            <person name="Weinstock G."/>
            <person name="Sodergren E."/>
            <person name="Clifton S."/>
            <person name="Fulton L."/>
            <person name="Fulton B."/>
            <person name="Courtney L."/>
            <person name="Fronick C."/>
            <person name="Harrison M."/>
            <person name="Strong C."/>
            <person name="Farmer C."/>
            <person name="Delahaunty K."/>
            <person name="Markovic C."/>
            <person name="Hall O."/>
            <person name="Minx P."/>
            <person name="Tomlinson C."/>
            <person name="Mitreva M."/>
            <person name="Nelson J."/>
            <person name="Hou S."/>
            <person name="Wollam A."/>
            <person name="Pepin K.H."/>
            <person name="Johnson M."/>
            <person name="Bhonagiri V."/>
            <person name="Nash W.E."/>
            <person name="Warren W."/>
            <person name="Chinwalla A."/>
            <person name="Mardis E.R."/>
            <person name="Wilson R.K."/>
        </authorList>
    </citation>
    <scope>NUCLEOTIDE SEQUENCE [LARGE SCALE GENOMIC DNA]</scope>
    <source>
        <strain evidence="1">DSM 20544</strain>
    </source>
</reference>
<dbReference type="HOGENOM" id="CLU_3100965_0_0_9"/>
<dbReference type="STRING" id="500635.MITSMUL_03374"/>
<keyword evidence="2" id="KW-1185">Reference proteome</keyword>
<name>C9KIX2_9FIRM</name>
<evidence type="ECO:0000313" key="1">
    <source>
        <dbReference type="EMBL" id="EEX70236.1"/>
    </source>
</evidence>
<dbReference type="AlphaFoldDB" id="C9KIX2"/>
<dbReference type="EMBL" id="ABWK02000001">
    <property type="protein sequence ID" value="EEX70236.1"/>
    <property type="molecule type" value="Genomic_DNA"/>
</dbReference>
<accession>C9KIX2</accession>
<gene>
    <name evidence="1" type="ORF">MITSMUL_03374</name>
</gene>
<protein>
    <submittedName>
        <fullName evidence="1">Uncharacterized protein</fullName>
    </submittedName>
</protein>
<comment type="caution">
    <text evidence="1">The sequence shown here is derived from an EMBL/GenBank/DDBJ whole genome shotgun (WGS) entry which is preliminary data.</text>
</comment>
<sequence>MIVKIYIGYHMALSSISLYRSLLRSLGYLVFYFASVHTSNTLSQYVHANLV</sequence>
<organism evidence="1 2">
    <name type="scientific">Mitsuokella multacida DSM 20544</name>
    <dbReference type="NCBI Taxonomy" id="500635"/>
    <lineage>
        <taxon>Bacteria</taxon>
        <taxon>Bacillati</taxon>
        <taxon>Bacillota</taxon>
        <taxon>Negativicutes</taxon>
        <taxon>Selenomonadales</taxon>
        <taxon>Selenomonadaceae</taxon>
        <taxon>Mitsuokella</taxon>
    </lineage>
</organism>
<dbReference type="Proteomes" id="UP000003671">
    <property type="component" value="Unassembled WGS sequence"/>
</dbReference>
<proteinExistence type="predicted"/>
<evidence type="ECO:0000313" key="2">
    <source>
        <dbReference type="Proteomes" id="UP000003671"/>
    </source>
</evidence>